<evidence type="ECO:0000259" key="12">
    <source>
        <dbReference type="PROSITE" id="PS50262"/>
    </source>
</evidence>
<feature type="transmembrane region" description="Helical" evidence="11">
    <location>
        <begin position="726"/>
        <end position="744"/>
    </location>
</feature>
<dbReference type="Gene3D" id="1.20.1070.10">
    <property type="entry name" value="Rhodopsin 7-helix transmembrane proteins"/>
    <property type="match status" value="2"/>
</dbReference>
<evidence type="ECO:0000256" key="5">
    <source>
        <dbReference type="ARBA" id="ARBA00023040"/>
    </source>
</evidence>
<dbReference type="GO" id="GO:0007187">
    <property type="term" value="P:G protein-coupled receptor signaling pathway, coupled to cyclic nucleotide second messenger"/>
    <property type="evidence" value="ECO:0007669"/>
    <property type="project" value="TreeGrafter"/>
</dbReference>
<evidence type="ECO:0000256" key="3">
    <source>
        <dbReference type="ARBA" id="ARBA00022692"/>
    </source>
</evidence>
<evidence type="ECO:0000256" key="11">
    <source>
        <dbReference type="SAM" id="Phobius"/>
    </source>
</evidence>
<organism evidence="13">
    <name type="scientific">Cryptocotyle lingua</name>
    <dbReference type="NCBI Taxonomy" id="66766"/>
    <lineage>
        <taxon>Eukaryota</taxon>
        <taxon>Metazoa</taxon>
        <taxon>Spiralia</taxon>
        <taxon>Lophotrochozoa</taxon>
        <taxon>Platyhelminthes</taxon>
        <taxon>Trematoda</taxon>
        <taxon>Digenea</taxon>
        <taxon>Opisthorchiida</taxon>
        <taxon>Opisthorchiata</taxon>
        <taxon>Heterophyidae</taxon>
        <taxon>Cryptocotyle</taxon>
    </lineage>
</organism>
<keyword evidence="7 9" id="KW-0675">Receptor</keyword>
<evidence type="ECO:0000256" key="7">
    <source>
        <dbReference type="ARBA" id="ARBA00023170"/>
    </source>
</evidence>
<keyword evidence="6 11" id="KW-0472">Membrane</keyword>
<comment type="similarity">
    <text evidence="9">Belongs to the G-protein coupled receptor 1 family.</text>
</comment>
<feature type="region of interest" description="Disordered" evidence="10">
    <location>
        <begin position="456"/>
        <end position="478"/>
    </location>
</feature>
<dbReference type="InterPro" id="IPR000276">
    <property type="entry name" value="GPCR_Rhodpsn"/>
</dbReference>
<feature type="compositionally biased region" description="Basic and acidic residues" evidence="10">
    <location>
        <begin position="417"/>
        <end position="427"/>
    </location>
</feature>
<evidence type="ECO:0000256" key="8">
    <source>
        <dbReference type="ARBA" id="ARBA00023224"/>
    </source>
</evidence>
<keyword evidence="2" id="KW-1003">Cell membrane</keyword>
<keyword evidence="3 9" id="KW-0812">Transmembrane</keyword>
<feature type="compositionally biased region" description="Polar residues" evidence="10">
    <location>
        <begin position="428"/>
        <end position="437"/>
    </location>
</feature>
<keyword evidence="4 11" id="KW-1133">Transmembrane helix</keyword>
<reference evidence="13" key="1">
    <citation type="submission" date="2020-12" db="EMBL/GenBank/DDBJ databases">
        <title>Neural signatures in transcriptome of heterophyid trematode Cryptocolyle lingua.</title>
        <authorList>
            <person name="Gorbushin A.M."/>
            <person name="Tolstenkov O."/>
        </authorList>
    </citation>
    <scope>NUCLEOTIDE SEQUENCE</scope>
</reference>
<dbReference type="GO" id="GO:0005886">
    <property type="term" value="C:plasma membrane"/>
    <property type="evidence" value="ECO:0007669"/>
    <property type="project" value="UniProtKB-SubCell"/>
</dbReference>
<feature type="transmembrane region" description="Helical" evidence="11">
    <location>
        <begin position="89"/>
        <end position="110"/>
    </location>
</feature>
<dbReference type="SUPFAM" id="SSF81321">
    <property type="entry name" value="Family A G protein-coupled receptor-like"/>
    <property type="match status" value="1"/>
</dbReference>
<accession>A0A7U0YEW8</accession>
<feature type="region of interest" description="Disordered" evidence="10">
    <location>
        <begin position="417"/>
        <end position="437"/>
    </location>
</feature>
<feature type="transmembrane region" description="Helical" evidence="11">
    <location>
        <begin position="173"/>
        <end position="200"/>
    </location>
</feature>
<keyword evidence="5 9" id="KW-0297">G-protein coupled receptor</keyword>
<feature type="transmembrane region" description="Helical" evidence="11">
    <location>
        <begin position="131"/>
        <end position="153"/>
    </location>
</feature>
<dbReference type="PRINTS" id="PR00237">
    <property type="entry name" value="GPCRRHODOPSN"/>
</dbReference>
<gene>
    <name evidence="13" type="primary">GAR2</name>
</gene>
<dbReference type="GO" id="GO:0045202">
    <property type="term" value="C:synapse"/>
    <property type="evidence" value="ECO:0007669"/>
    <property type="project" value="TreeGrafter"/>
</dbReference>
<dbReference type="PANTHER" id="PTHR24247">
    <property type="entry name" value="5-HYDROXYTRYPTAMINE RECEPTOR"/>
    <property type="match status" value="1"/>
</dbReference>
<evidence type="ECO:0000256" key="6">
    <source>
        <dbReference type="ARBA" id="ARBA00023136"/>
    </source>
</evidence>
<evidence type="ECO:0000256" key="2">
    <source>
        <dbReference type="ARBA" id="ARBA00022475"/>
    </source>
</evidence>
<feature type="transmembrane region" description="Helical" evidence="11">
    <location>
        <begin position="53"/>
        <end position="77"/>
    </location>
</feature>
<dbReference type="AlphaFoldDB" id="A0A7U0YEW8"/>
<proteinExistence type="evidence at transcript level"/>
<dbReference type="Pfam" id="PF00001">
    <property type="entry name" value="7tm_1"/>
    <property type="match status" value="2"/>
</dbReference>
<dbReference type="PROSITE" id="PS00237">
    <property type="entry name" value="G_PROTEIN_RECEP_F1_1"/>
    <property type="match status" value="1"/>
</dbReference>
<sequence>MNATDIANFPPFAKGIVGLLAGCVSTATLGGNIVVLIAFFVESSLRIPSNYFIASLAVTDVLIGLFSMNLFITYQLLGYWPLGQWVCDIWLSLDFSACLTSQYTVFLITVDRYCSVKIPASYRNWRTLVKVRWMICVSWLFPAGLFTPVIMGWKQITSEPPRAEGKCDVSFTYYPIFNTTLIIGYFWTTLIVMCSLYVGIYQVARRLERKSLGTTQRFAALFQSLGADPTEAEHQREIETEKITQICQPSKSVVLNSMAVNDSGFKEAMDDGSNSNDGSHVVKQNCIALTAKQQHKLTASDNESIYSPLKTTEEPIDLTKVLSPVENTQELSCEYIFPNCSSDVDEDLTVEDTSEGTCGEMTLMPIDHLLGQSHHSNHFPRCTTETVSKIRSESNNITVLEKRINFEYEPFLYRCREPNPKKNEDTHSLTSDMSSSKEPIEMFVPSPTVPMINTSDSEGVQTTKHHTTTSNLPDSPVWIENPTMKKPSRDQYFCCECYQLAESSSSGYQCCDPSTRRHYATEQSPFQCTSPYKAFNLSDFSSSGQNESSDQVQSPYYQCYCQGHAEMLNAEMLTVMTTTSDSSSIYSKHVPWYLRLWSMLKSQYQTDRLETPCPCTRSTIRSDYSKNRWRKQHSETSVHRRVQNISRKMSTRFKAATEGLRFGRHSKKDNVQNSHDSSDSKKSTEKQTSFKRRISAYRKRSLRPSWAQMRTMSNLDSQNRRHARKALRTISFILGAFMICWTPYHIIMMIKGFCDDFETHTSCVSHHLYSLTYWLCYMNSPINPFCYALSNASFRRTFFRILRGNFERK</sequence>
<dbReference type="EMBL" id="MW361229">
    <property type="protein sequence ID" value="QQY02607.1"/>
    <property type="molecule type" value="mRNA"/>
</dbReference>
<evidence type="ECO:0000256" key="4">
    <source>
        <dbReference type="ARBA" id="ARBA00022989"/>
    </source>
</evidence>
<evidence type="ECO:0000313" key="13">
    <source>
        <dbReference type="EMBL" id="QQY02607.1"/>
    </source>
</evidence>
<comment type="subcellular location">
    <subcellularLocation>
        <location evidence="1">Cell membrane</location>
        <topology evidence="1">Multi-pass membrane protein</topology>
    </subcellularLocation>
</comment>
<feature type="compositionally biased region" description="Polar residues" evidence="10">
    <location>
        <begin position="456"/>
        <end position="473"/>
    </location>
</feature>
<keyword evidence="8 9" id="KW-0807">Transducer</keyword>
<dbReference type="GO" id="GO:0007197">
    <property type="term" value="P:adenylate cyclase-inhibiting G protein-coupled acetylcholine receptor signaling pathway"/>
    <property type="evidence" value="ECO:0007669"/>
    <property type="project" value="TreeGrafter"/>
</dbReference>
<feature type="compositionally biased region" description="Basic and acidic residues" evidence="10">
    <location>
        <begin position="676"/>
        <end position="685"/>
    </location>
</feature>
<dbReference type="GO" id="GO:0016907">
    <property type="term" value="F:G protein-coupled acetylcholine receptor activity"/>
    <property type="evidence" value="ECO:0007669"/>
    <property type="project" value="TreeGrafter"/>
</dbReference>
<feature type="domain" description="G-protein coupled receptors family 1 profile" evidence="12">
    <location>
        <begin position="31"/>
        <end position="787"/>
    </location>
</feature>
<evidence type="ECO:0000256" key="10">
    <source>
        <dbReference type="SAM" id="MobiDB-lite"/>
    </source>
</evidence>
<dbReference type="PANTHER" id="PTHR24247:SF191">
    <property type="entry name" value="MUSCARINIC ACETYLCHOLINE RECEPTOR, B-TYPE, ISOFORM A"/>
    <property type="match status" value="1"/>
</dbReference>
<dbReference type="InterPro" id="IPR017452">
    <property type="entry name" value="GPCR_Rhodpsn_7TM"/>
</dbReference>
<protein>
    <submittedName>
        <fullName evidence="13">Putative muscarinic acetylcholine (GAR) receptor-2</fullName>
    </submittedName>
</protein>
<evidence type="ECO:0000256" key="9">
    <source>
        <dbReference type="RuleBase" id="RU000688"/>
    </source>
</evidence>
<dbReference type="PROSITE" id="PS50262">
    <property type="entry name" value="G_PROTEIN_RECEP_F1_2"/>
    <property type="match status" value="1"/>
</dbReference>
<name>A0A7U0YEW8_9TREM</name>
<dbReference type="GO" id="GO:0030425">
    <property type="term" value="C:dendrite"/>
    <property type="evidence" value="ECO:0007669"/>
    <property type="project" value="TreeGrafter"/>
</dbReference>
<feature type="transmembrane region" description="Helical" evidence="11">
    <location>
        <begin position="16"/>
        <end position="41"/>
    </location>
</feature>
<feature type="region of interest" description="Disordered" evidence="10">
    <location>
        <begin position="664"/>
        <end position="691"/>
    </location>
</feature>
<dbReference type="GO" id="GO:0004993">
    <property type="term" value="F:G protein-coupled serotonin receptor activity"/>
    <property type="evidence" value="ECO:0007669"/>
    <property type="project" value="TreeGrafter"/>
</dbReference>
<evidence type="ECO:0000256" key="1">
    <source>
        <dbReference type="ARBA" id="ARBA00004651"/>
    </source>
</evidence>